<evidence type="ECO:0000313" key="3">
    <source>
        <dbReference type="Proteomes" id="UP000184480"/>
    </source>
</evidence>
<organism evidence="2 3">
    <name type="scientific">Dysgonomonas macrotermitis</name>
    <dbReference type="NCBI Taxonomy" id="1346286"/>
    <lineage>
        <taxon>Bacteria</taxon>
        <taxon>Pseudomonadati</taxon>
        <taxon>Bacteroidota</taxon>
        <taxon>Bacteroidia</taxon>
        <taxon>Bacteroidales</taxon>
        <taxon>Dysgonomonadaceae</taxon>
        <taxon>Dysgonomonas</taxon>
    </lineage>
</organism>
<dbReference type="Proteomes" id="UP000184480">
    <property type="component" value="Unassembled WGS sequence"/>
</dbReference>
<dbReference type="Gene3D" id="3.40.630.30">
    <property type="match status" value="1"/>
</dbReference>
<dbReference type="RefSeq" id="WP_062179650.1">
    <property type="nucleotide sequence ID" value="NZ_BBXL01000008.1"/>
</dbReference>
<proteinExistence type="predicted"/>
<dbReference type="InterPro" id="IPR000182">
    <property type="entry name" value="GNAT_dom"/>
</dbReference>
<dbReference type="InterPro" id="IPR016181">
    <property type="entry name" value="Acyl_CoA_acyltransferase"/>
</dbReference>
<dbReference type="OrthoDB" id="961272at2"/>
<name>A0A1M5DN47_9BACT</name>
<keyword evidence="3" id="KW-1185">Reference proteome</keyword>
<feature type="domain" description="N-acetyltransferase" evidence="1">
    <location>
        <begin position="1"/>
        <end position="149"/>
    </location>
</feature>
<dbReference type="GO" id="GO:0016747">
    <property type="term" value="F:acyltransferase activity, transferring groups other than amino-acyl groups"/>
    <property type="evidence" value="ECO:0007669"/>
    <property type="project" value="InterPro"/>
</dbReference>
<dbReference type="PROSITE" id="PS51186">
    <property type="entry name" value="GNAT"/>
    <property type="match status" value="1"/>
</dbReference>
<dbReference type="AlphaFoldDB" id="A0A1M5DN47"/>
<dbReference type="STRING" id="1346286.SAMN05444362_1091"/>
<dbReference type="SUPFAM" id="SSF55729">
    <property type="entry name" value="Acyl-CoA N-acyltransferases (Nat)"/>
    <property type="match status" value="1"/>
</dbReference>
<accession>A0A1M5DN47</accession>
<dbReference type="Pfam" id="PF00583">
    <property type="entry name" value="Acetyltransf_1"/>
    <property type="match status" value="1"/>
</dbReference>
<reference evidence="3" key="1">
    <citation type="submission" date="2016-11" db="EMBL/GenBank/DDBJ databases">
        <authorList>
            <person name="Varghese N."/>
            <person name="Submissions S."/>
        </authorList>
    </citation>
    <scope>NUCLEOTIDE SEQUENCE [LARGE SCALE GENOMIC DNA]</scope>
    <source>
        <strain evidence="3">DSM 27370</strain>
    </source>
</reference>
<evidence type="ECO:0000313" key="2">
    <source>
        <dbReference type="EMBL" id="SHF68429.1"/>
    </source>
</evidence>
<dbReference type="EMBL" id="FQUC01000009">
    <property type="protein sequence ID" value="SHF68429.1"/>
    <property type="molecule type" value="Genomic_DNA"/>
</dbReference>
<sequence length="156" mass="18434">MKVLKYNKTYKDQVLELLNLNTPEYFAPEERDDLIYYLNNFTDNYFVIEDEENTILLGCGGYNITDDLRTARISWDIIHPVAQRKGVGSLLTNYRLNEIIKISTVEIVSVRTSQLVYPFYERFGLELREVVPDFWAKGFDMYRLDCKVTDLRIKIK</sequence>
<gene>
    <name evidence="2" type="ORF">SAMN05444362_1091</name>
</gene>
<evidence type="ECO:0000259" key="1">
    <source>
        <dbReference type="PROSITE" id="PS51186"/>
    </source>
</evidence>
<protein>
    <submittedName>
        <fullName evidence="2">N-acetylglutamate synthase, GNAT family</fullName>
    </submittedName>
</protein>
<dbReference type="CDD" id="cd04301">
    <property type="entry name" value="NAT_SF"/>
    <property type="match status" value="1"/>
</dbReference>